<organism evidence="1 2">
    <name type="scientific">Acinetobacter variabilis</name>
    <dbReference type="NCBI Taxonomy" id="70346"/>
    <lineage>
        <taxon>Bacteria</taxon>
        <taxon>Pseudomonadati</taxon>
        <taxon>Pseudomonadota</taxon>
        <taxon>Gammaproteobacteria</taxon>
        <taxon>Moraxellales</taxon>
        <taxon>Moraxellaceae</taxon>
        <taxon>Acinetobacter</taxon>
    </lineage>
</organism>
<sequence>MAGLVKHYQNTMKSIPQLSNAWGSMINLLDAVLVNGFNHVPVISVSKSTPTAITATIHLGSGHGFIDRQVVRIAGSTNGWDGDYRVLSANSTSILVECLPEQPSVSNGTATCFTAPLDFEIVHQTPTESTTPKRAYRSTDPESLGLILLVHDFCSPGAEAAGAKFAKVGVVSGMTDINNITGVQMPHDPAKPNSNWEWDGAYHGWAKWYYRTTNHGSSAATITDNTQITTPVNSQFLLVGGG</sequence>
<dbReference type="Proteomes" id="UP000596079">
    <property type="component" value="Chromosome"/>
</dbReference>
<dbReference type="EMBL" id="CP060811">
    <property type="protein sequence ID" value="QQN89446.1"/>
    <property type="molecule type" value="Genomic_DNA"/>
</dbReference>
<accession>A0A7T7WLK2</accession>
<evidence type="ECO:0000313" key="2">
    <source>
        <dbReference type="Proteomes" id="UP000596079"/>
    </source>
</evidence>
<dbReference type="RefSeq" id="WP_200230724.1">
    <property type="nucleotide sequence ID" value="NZ_CP060811.1"/>
</dbReference>
<dbReference type="AlphaFoldDB" id="A0A7T7WLK2"/>
<protein>
    <submittedName>
        <fullName evidence="1">Uncharacterized protein</fullName>
    </submittedName>
</protein>
<reference evidence="1 2" key="1">
    <citation type="submission" date="2020-08" db="EMBL/GenBank/DDBJ databases">
        <title>Emergence of ISAba1-mediated novel tet(X) in Acinetobacter variabilis from a chicken farm.</title>
        <authorList>
            <person name="Peng K."/>
            <person name="Li R."/>
        </authorList>
    </citation>
    <scope>NUCLEOTIDE SEQUENCE [LARGE SCALE GENOMIC DNA]</scope>
    <source>
        <strain evidence="1 2">XM9F202-2</strain>
    </source>
</reference>
<evidence type="ECO:0000313" key="1">
    <source>
        <dbReference type="EMBL" id="QQN89446.1"/>
    </source>
</evidence>
<proteinExistence type="predicted"/>
<name>A0A7T7WLK2_9GAMM</name>
<gene>
    <name evidence="1" type="ORF">IAQ69_07300</name>
</gene>